<evidence type="ECO:0000313" key="2">
    <source>
        <dbReference type="EMBL" id="EUA91899.1"/>
    </source>
</evidence>
<feature type="region of interest" description="Disordered" evidence="1">
    <location>
        <begin position="1"/>
        <end position="32"/>
    </location>
</feature>
<dbReference type="Proteomes" id="UP000020681">
    <property type="component" value="Unassembled WGS sequence"/>
</dbReference>
<evidence type="ECO:0000313" key="3">
    <source>
        <dbReference type="Proteomes" id="UP000020681"/>
    </source>
</evidence>
<evidence type="ECO:0000256" key="1">
    <source>
        <dbReference type="SAM" id="MobiDB-lite"/>
    </source>
</evidence>
<accession>A0ABN0R438</accession>
<organism evidence="2 3">
    <name type="scientific">Mycobacterium ulcerans str. Harvey</name>
    <dbReference type="NCBI Taxonomy" id="1299332"/>
    <lineage>
        <taxon>Bacteria</taxon>
        <taxon>Bacillati</taxon>
        <taxon>Actinomycetota</taxon>
        <taxon>Actinomycetes</taxon>
        <taxon>Mycobacteriales</taxon>
        <taxon>Mycobacteriaceae</taxon>
        <taxon>Mycobacterium</taxon>
        <taxon>Mycobacterium ulcerans group</taxon>
    </lineage>
</organism>
<reference evidence="2 3" key="1">
    <citation type="submission" date="2014-01" db="EMBL/GenBank/DDBJ databases">
        <authorList>
            <person name="Dobos K."/>
            <person name="Lenaerts A."/>
            <person name="Ordway D."/>
            <person name="DeGroote M.A."/>
            <person name="Parker T."/>
            <person name="Sizemore C."/>
            <person name="Tallon L.J."/>
            <person name="Sadzewicz L.K."/>
            <person name="Sengamalay N."/>
            <person name="Fraser C.M."/>
            <person name="Hine E."/>
            <person name="Shefchek K.A."/>
            <person name="Das S.P."/>
            <person name="Tettelin H."/>
        </authorList>
    </citation>
    <scope>NUCLEOTIDE SEQUENCE [LARGE SCALE GENOMIC DNA]</scope>
    <source>
        <strain evidence="2 3">Harvey</strain>
    </source>
</reference>
<proteinExistence type="predicted"/>
<gene>
    <name evidence="2" type="ORF">I551_1621</name>
</gene>
<comment type="caution">
    <text evidence="2">The sequence shown here is derived from an EMBL/GenBank/DDBJ whole genome shotgun (WGS) entry which is preliminary data.</text>
</comment>
<protein>
    <submittedName>
        <fullName evidence="2">Uncharacterized protein</fullName>
    </submittedName>
</protein>
<keyword evidence="3" id="KW-1185">Reference proteome</keyword>
<dbReference type="EMBL" id="JAOL01000084">
    <property type="protein sequence ID" value="EUA91899.1"/>
    <property type="molecule type" value="Genomic_DNA"/>
</dbReference>
<name>A0ABN0R438_MYCUL</name>
<sequence length="83" mass="8747">MYRPRRGATVDADEAGRSRRATASECSNEPDITLPANPYTLSLANRIASSSVSNGITDSTGPKISSWAMVIELSTSTKSVGLT</sequence>